<keyword evidence="8" id="KW-1185">Reference proteome</keyword>
<feature type="active site" description="Proton acceptor" evidence="4">
    <location>
        <position position="140"/>
    </location>
</feature>
<evidence type="ECO:0000256" key="1">
    <source>
        <dbReference type="ARBA" id="ARBA00007274"/>
    </source>
</evidence>
<evidence type="ECO:0000313" key="7">
    <source>
        <dbReference type="EMBL" id="MCG5078782.1"/>
    </source>
</evidence>
<keyword evidence="3" id="KW-0677">Repeat</keyword>
<feature type="domain" description="PglD N-terminal" evidence="6">
    <location>
        <begin position="3"/>
        <end position="79"/>
    </location>
</feature>
<dbReference type="Gene3D" id="3.40.50.20">
    <property type="match status" value="1"/>
</dbReference>
<comment type="caution">
    <text evidence="7">The sequence shown here is derived from an EMBL/GenBank/DDBJ whole genome shotgun (WGS) entry which is preliminary data.</text>
</comment>
<gene>
    <name evidence="7" type="ORF">L5014_36575</name>
</gene>
<dbReference type="PANTHER" id="PTHR43300">
    <property type="entry name" value="ACETYLTRANSFERASE"/>
    <property type="match status" value="1"/>
</dbReference>
<sequence length="220" mass="22583">MKNIVIVGSSGHAKVVIDIVERASRYRIVGLIDSFSAVGSETLGYKILGNELALPNIIKTQQVAGMLIAVGDNYARCDLRNRIASIAPHLPLVSAIHPQAAIARSAQIGAGTVVMAGAVVNADSVIGESCIVNTKASLDHDGKMAPYSSLAPGVVTGGNCRLGNISAVGIGAILKQGITIGEHSVIGAGAVVLQDVEPYVVAYGNPAKKVHSRKAGAPYL</sequence>
<evidence type="ECO:0000256" key="3">
    <source>
        <dbReference type="ARBA" id="ARBA00022737"/>
    </source>
</evidence>
<evidence type="ECO:0000259" key="6">
    <source>
        <dbReference type="Pfam" id="PF17836"/>
    </source>
</evidence>
<dbReference type="Gene3D" id="2.160.10.10">
    <property type="entry name" value="Hexapeptide repeat proteins"/>
    <property type="match status" value="1"/>
</dbReference>
<accession>A0A9X1ZZB7</accession>
<evidence type="ECO:0000256" key="5">
    <source>
        <dbReference type="PIRSR" id="PIRSR620019-2"/>
    </source>
</evidence>
<dbReference type="Proteomes" id="UP001139308">
    <property type="component" value="Unassembled WGS sequence"/>
</dbReference>
<organism evidence="7 8">
    <name type="scientific">Paraburkholderia tagetis</name>
    <dbReference type="NCBI Taxonomy" id="2913261"/>
    <lineage>
        <taxon>Bacteria</taxon>
        <taxon>Pseudomonadati</taxon>
        <taxon>Pseudomonadota</taxon>
        <taxon>Betaproteobacteria</taxon>
        <taxon>Burkholderiales</taxon>
        <taxon>Burkholderiaceae</taxon>
        <taxon>Paraburkholderia</taxon>
    </lineage>
</organism>
<proteinExistence type="inferred from homology"/>
<dbReference type="AlphaFoldDB" id="A0A9X1ZZB7"/>
<dbReference type="InterPro" id="IPR020019">
    <property type="entry name" value="AcTrfase_PglD-like"/>
</dbReference>
<feature type="binding site" evidence="5">
    <location>
        <position position="71"/>
    </location>
    <ligand>
        <name>substrate</name>
    </ligand>
</feature>
<dbReference type="GO" id="GO:0016740">
    <property type="term" value="F:transferase activity"/>
    <property type="evidence" value="ECO:0007669"/>
    <property type="project" value="UniProtKB-KW"/>
</dbReference>
<reference evidence="7" key="1">
    <citation type="submission" date="2022-01" db="EMBL/GenBank/DDBJ databases">
        <title>Genome sequence and assembly of Parabukholderia sp. RG36.</title>
        <authorList>
            <person name="Chhetri G."/>
        </authorList>
    </citation>
    <scope>NUCLEOTIDE SEQUENCE</scope>
    <source>
        <strain evidence="7">RG36</strain>
    </source>
</reference>
<keyword evidence="2" id="KW-0808">Transferase</keyword>
<dbReference type="PROSITE" id="PS00101">
    <property type="entry name" value="HEXAPEP_TRANSFERASES"/>
    <property type="match status" value="1"/>
</dbReference>
<evidence type="ECO:0000313" key="8">
    <source>
        <dbReference type="Proteomes" id="UP001139308"/>
    </source>
</evidence>
<dbReference type="Pfam" id="PF17836">
    <property type="entry name" value="PglD_N"/>
    <property type="match status" value="1"/>
</dbReference>
<name>A0A9X1ZZB7_9BURK</name>
<protein>
    <submittedName>
        <fullName evidence="7">Acetyltransferase</fullName>
    </submittedName>
</protein>
<evidence type="ECO:0000256" key="4">
    <source>
        <dbReference type="PIRSR" id="PIRSR620019-1"/>
    </source>
</evidence>
<dbReference type="CDD" id="cd03360">
    <property type="entry name" value="LbH_AT_putative"/>
    <property type="match status" value="1"/>
</dbReference>
<dbReference type="PANTHER" id="PTHR43300:SF7">
    <property type="entry name" value="UDP-N-ACETYLBACILLOSAMINE N-ACETYLTRANSFERASE"/>
    <property type="match status" value="1"/>
</dbReference>
<dbReference type="InterPro" id="IPR018357">
    <property type="entry name" value="Hexapep_transf_CS"/>
</dbReference>
<dbReference type="SUPFAM" id="SSF51161">
    <property type="entry name" value="Trimeric LpxA-like enzymes"/>
    <property type="match status" value="1"/>
</dbReference>
<dbReference type="RefSeq" id="WP_238468758.1">
    <property type="nucleotide sequence ID" value="NZ_JAKLJA010000072.1"/>
</dbReference>
<dbReference type="EMBL" id="JAKLJA010000072">
    <property type="protein sequence ID" value="MCG5078782.1"/>
    <property type="molecule type" value="Genomic_DNA"/>
</dbReference>
<feature type="site" description="Increases basicity of active site His" evidence="4">
    <location>
        <position position="141"/>
    </location>
</feature>
<dbReference type="NCBIfam" id="TIGR03570">
    <property type="entry name" value="NeuD_NnaD"/>
    <property type="match status" value="1"/>
</dbReference>
<feature type="binding site" evidence="5">
    <location>
        <position position="170"/>
    </location>
    <ligand>
        <name>acetyl-CoA</name>
        <dbReference type="ChEBI" id="CHEBI:57288"/>
    </ligand>
</feature>
<comment type="similarity">
    <text evidence="1">Belongs to the transferase hexapeptide repeat family.</text>
</comment>
<dbReference type="InterPro" id="IPR041561">
    <property type="entry name" value="PglD_N"/>
</dbReference>
<evidence type="ECO:0000256" key="2">
    <source>
        <dbReference type="ARBA" id="ARBA00022679"/>
    </source>
</evidence>
<dbReference type="InterPro" id="IPR050179">
    <property type="entry name" value="Trans_hexapeptide_repeat"/>
</dbReference>
<dbReference type="InterPro" id="IPR011004">
    <property type="entry name" value="Trimer_LpxA-like_sf"/>
</dbReference>
<feature type="binding site" evidence="5">
    <location>
        <begin position="10"/>
        <end position="12"/>
    </location>
    <ligand>
        <name>substrate</name>
    </ligand>
</feature>